<feature type="compositionally biased region" description="Low complexity" evidence="1">
    <location>
        <begin position="238"/>
        <end position="252"/>
    </location>
</feature>
<feature type="compositionally biased region" description="Basic and acidic residues" evidence="1">
    <location>
        <begin position="46"/>
        <end position="59"/>
    </location>
</feature>
<dbReference type="GO" id="GO:0051145">
    <property type="term" value="P:smooth muscle cell differentiation"/>
    <property type="evidence" value="ECO:0007669"/>
    <property type="project" value="TreeGrafter"/>
</dbReference>
<sequence>MTLLASERSLLIRNKFRSVLQLRIQNRRQSEINADSGLKSTCPTPKAEKDQSEALRLTDDGAAQKLPPSGLNTETAQERTVCGAHRQKKARQAQDLTERIQRPPGPVEQQHEHTLPLESRPAAFPLSADVFEDDISSCSSSSPTELVHQSPVFSSLPGLSGDQLLSDFSAVGPPLKHSPSHAQSGLALLPVTEGIRQPMSVTLGESCSMATTGRPNGMFLTSQTTPLLPKTARPPSPTCSSSLPTSLTFSHLSRPRKPRDTKPKMKKLKYHQYIPPDQRGGSGTGGGGAKQKSPAPAQPLDPAYSQILKQQQVFLQLQILQNQQQQQQQQQQLQPQHQLAVVPSGDHNDLVKSSGAMPLNPHPVPATTSHTPLDINPASRPEPLPANLVDLTVSELRQELRKRGLPVSGTKPALLLRLRPFQLPQSQLIPAPLCQLGTSLEPITPCPPLPPSQSPGSSSSSGLDSPSSSPNQQMYIPDRGIPNGIFSDAPNGVPNVILNAVPSGLSNAASVSLAGEQCGLTSAVFLTSASTASGTPSPSLPMSSSSPLQCGTPWRTESEQQQQQQQQQELSVELEMRERLRSRPRDHSTNTGNESCGGSLHPFLQQDPGCSRGKPEIDAQTEVLFTQVFCCQPCDVIGQDFELPVQITASPVQTLPGVRSLEEELQEAIQKAQMDPRQSIDDILDEPMTCVDSVNVSDHKSLEHSVLGPSPPPPPPPPPPPHADQSQASQLHKDDNFLPSPLCSSLLLELPPSPAVINPSQVIPAPPPPPICTSPLSSSGKSRKRRAPTLFDAADWLETLTSGLRPLTPPSAPFVESDFSLDSDLNVSRVLDLMIEQW</sequence>
<dbReference type="PROSITE" id="PS50800">
    <property type="entry name" value="SAP"/>
    <property type="match status" value="1"/>
</dbReference>
<evidence type="ECO:0000313" key="3">
    <source>
        <dbReference type="Ensembl" id="ENSSAUP00010051544.1"/>
    </source>
</evidence>
<feature type="region of interest" description="Disordered" evidence="1">
    <location>
        <begin position="345"/>
        <end position="372"/>
    </location>
</feature>
<name>A0A671XKD3_SPAAU</name>
<accession>A0A671XKD3</accession>
<reference evidence="3" key="2">
    <citation type="submission" date="2025-08" db="UniProtKB">
        <authorList>
            <consortium name="Ensembl"/>
        </authorList>
    </citation>
    <scope>IDENTIFICATION</scope>
</reference>
<dbReference type="PANTHER" id="PTHR22793">
    <property type="entry name" value="MYOCARDIN-RELATED TRANSCRIPTION FACTOR-RELATED"/>
    <property type="match status" value="1"/>
</dbReference>
<dbReference type="Gene3D" id="1.10.720.30">
    <property type="entry name" value="SAP domain"/>
    <property type="match status" value="1"/>
</dbReference>
<dbReference type="GeneTree" id="ENSGT00950000182979"/>
<organism evidence="3 4">
    <name type="scientific">Sparus aurata</name>
    <name type="common">Gilthead sea bream</name>
    <dbReference type="NCBI Taxonomy" id="8175"/>
    <lineage>
        <taxon>Eukaryota</taxon>
        <taxon>Metazoa</taxon>
        <taxon>Chordata</taxon>
        <taxon>Craniata</taxon>
        <taxon>Vertebrata</taxon>
        <taxon>Euteleostomi</taxon>
        <taxon>Actinopterygii</taxon>
        <taxon>Neopterygii</taxon>
        <taxon>Teleostei</taxon>
        <taxon>Neoteleostei</taxon>
        <taxon>Acanthomorphata</taxon>
        <taxon>Eupercaria</taxon>
        <taxon>Spariformes</taxon>
        <taxon>Sparidae</taxon>
        <taxon>Sparus</taxon>
    </lineage>
</organism>
<dbReference type="Pfam" id="PF02037">
    <property type="entry name" value="SAP"/>
    <property type="match status" value="1"/>
</dbReference>
<feature type="region of interest" description="Disordered" evidence="1">
    <location>
        <begin position="222"/>
        <end position="300"/>
    </location>
</feature>
<evidence type="ECO:0000256" key="1">
    <source>
        <dbReference type="SAM" id="MobiDB-lite"/>
    </source>
</evidence>
<evidence type="ECO:0000259" key="2">
    <source>
        <dbReference type="PROSITE" id="PS50800"/>
    </source>
</evidence>
<feature type="compositionally biased region" description="Pro residues" evidence="1">
    <location>
        <begin position="444"/>
        <end position="453"/>
    </location>
</feature>
<dbReference type="GO" id="GO:0005634">
    <property type="term" value="C:nucleus"/>
    <property type="evidence" value="ECO:0007669"/>
    <property type="project" value="TreeGrafter"/>
</dbReference>
<gene>
    <name evidence="3" type="primary">si:dkeyp-69b9.3</name>
</gene>
<feature type="domain" description="SAP" evidence="2">
    <location>
        <begin position="388"/>
        <end position="422"/>
    </location>
</feature>
<proteinExistence type="predicted"/>
<dbReference type="InParanoid" id="A0A671XKD3"/>
<reference evidence="3" key="3">
    <citation type="submission" date="2025-09" db="UniProtKB">
        <authorList>
            <consortium name="Ensembl"/>
        </authorList>
    </citation>
    <scope>IDENTIFICATION</scope>
</reference>
<dbReference type="PANTHER" id="PTHR22793:SF14">
    <property type="entry name" value="MYOCARDIN-LIKE"/>
    <property type="match status" value="1"/>
</dbReference>
<feature type="region of interest" description="Disordered" evidence="1">
    <location>
        <begin position="442"/>
        <end position="487"/>
    </location>
</feature>
<feature type="compositionally biased region" description="Pro residues" evidence="1">
    <location>
        <begin position="709"/>
        <end position="722"/>
    </location>
</feature>
<dbReference type="SUPFAM" id="SSF68906">
    <property type="entry name" value="SAP domain"/>
    <property type="match status" value="1"/>
</dbReference>
<protein>
    <submittedName>
        <fullName evidence="3">Myocardin-like</fullName>
    </submittedName>
</protein>
<reference evidence="3" key="1">
    <citation type="submission" date="2021-04" db="EMBL/GenBank/DDBJ databases">
        <authorList>
            <consortium name="Wellcome Sanger Institute Data Sharing"/>
        </authorList>
    </citation>
    <scope>NUCLEOTIDE SEQUENCE [LARGE SCALE GENOMIC DNA]</scope>
</reference>
<dbReference type="Ensembl" id="ENSSAUT00010054202.1">
    <property type="protein sequence ID" value="ENSSAUP00010051544.1"/>
    <property type="gene ID" value="ENSSAUG00010021393.1"/>
</dbReference>
<dbReference type="Proteomes" id="UP000472265">
    <property type="component" value="Chromosome 17"/>
</dbReference>
<dbReference type="InterPro" id="IPR003034">
    <property type="entry name" value="SAP_dom"/>
</dbReference>
<feature type="compositionally biased region" description="Gly residues" evidence="1">
    <location>
        <begin position="280"/>
        <end position="289"/>
    </location>
</feature>
<dbReference type="InterPro" id="IPR036361">
    <property type="entry name" value="SAP_dom_sf"/>
</dbReference>
<evidence type="ECO:0000313" key="4">
    <source>
        <dbReference type="Proteomes" id="UP000472265"/>
    </source>
</evidence>
<dbReference type="SMART" id="SM00513">
    <property type="entry name" value="SAP"/>
    <property type="match status" value="1"/>
</dbReference>
<feature type="compositionally biased region" description="Low complexity" evidence="1">
    <location>
        <begin position="530"/>
        <end position="548"/>
    </location>
</feature>
<feature type="region of interest" description="Disordered" evidence="1">
    <location>
        <begin position="29"/>
        <end position="113"/>
    </location>
</feature>
<feature type="region of interest" description="Disordered" evidence="1">
    <location>
        <begin position="530"/>
        <end position="600"/>
    </location>
</feature>
<feature type="compositionally biased region" description="Low complexity" evidence="1">
    <location>
        <begin position="454"/>
        <end position="470"/>
    </location>
</feature>
<dbReference type="InterPro" id="IPR043451">
    <property type="entry name" value="Myocardin-like"/>
</dbReference>
<dbReference type="AlphaFoldDB" id="A0A671XKD3"/>
<feature type="compositionally biased region" description="Basic and acidic residues" evidence="1">
    <location>
        <begin position="574"/>
        <end position="588"/>
    </location>
</feature>
<dbReference type="GO" id="GO:0003713">
    <property type="term" value="F:transcription coactivator activity"/>
    <property type="evidence" value="ECO:0007669"/>
    <property type="project" value="TreeGrafter"/>
</dbReference>
<feature type="region of interest" description="Disordered" evidence="1">
    <location>
        <begin position="759"/>
        <end position="785"/>
    </location>
</feature>
<dbReference type="GO" id="GO:0045944">
    <property type="term" value="P:positive regulation of transcription by RNA polymerase II"/>
    <property type="evidence" value="ECO:0007669"/>
    <property type="project" value="TreeGrafter"/>
</dbReference>
<keyword evidence="4" id="KW-1185">Reference proteome</keyword>
<dbReference type="OrthoDB" id="197676at2759"/>
<feature type="region of interest" description="Disordered" evidence="1">
    <location>
        <begin position="700"/>
        <end position="735"/>
    </location>
</feature>
<dbReference type="OMA" id="GLKSTCP"/>